<organism evidence="2">
    <name type="scientific">Oryza nivara</name>
    <name type="common">Indian wild rice</name>
    <name type="synonym">Oryza sativa f. spontanea</name>
    <dbReference type="NCBI Taxonomy" id="4536"/>
    <lineage>
        <taxon>Eukaryota</taxon>
        <taxon>Viridiplantae</taxon>
        <taxon>Streptophyta</taxon>
        <taxon>Embryophyta</taxon>
        <taxon>Tracheophyta</taxon>
        <taxon>Spermatophyta</taxon>
        <taxon>Magnoliopsida</taxon>
        <taxon>Liliopsida</taxon>
        <taxon>Poales</taxon>
        <taxon>Poaceae</taxon>
        <taxon>BOP clade</taxon>
        <taxon>Oryzoideae</taxon>
        <taxon>Oryzeae</taxon>
        <taxon>Oryzinae</taxon>
        <taxon>Oryza</taxon>
    </lineage>
</organism>
<protein>
    <submittedName>
        <fullName evidence="2">Uncharacterized protein</fullName>
    </submittedName>
</protein>
<feature type="compositionally biased region" description="Low complexity" evidence="1">
    <location>
        <begin position="201"/>
        <end position="213"/>
    </location>
</feature>
<accession>A0A0E0IW38</accession>
<dbReference type="AlphaFoldDB" id="A0A0E0IW38"/>
<feature type="region of interest" description="Disordered" evidence="1">
    <location>
        <begin position="171"/>
        <end position="238"/>
    </location>
</feature>
<evidence type="ECO:0000313" key="2">
    <source>
        <dbReference type="EnsemblPlants" id="ONIVA10G20160.1"/>
    </source>
</evidence>
<name>A0A0E0IW38_ORYNI</name>
<evidence type="ECO:0000313" key="3">
    <source>
        <dbReference type="Proteomes" id="UP000006591"/>
    </source>
</evidence>
<proteinExistence type="predicted"/>
<dbReference type="OMA" id="TEWYLGI"/>
<dbReference type="Proteomes" id="UP000006591">
    <property type="component" value="Chromosome 10"/>
</dbReference>
<dbReference type="HOGENOM" id="CLU_098097_0_0_1"/>
<feature type="region of interest" description="Disordered" evidence="1">
    <location>
        <begin position="112"/>
        <end position="146"/>
    </location>
</feature>
<sequence length="238" mass="26510">MPGTQGTRWYLGIRPWYQGIKPDTYGVSEGTIKKRRRGGESAATAEDGVKEARRGEGRVPVGTWYLVPLVPTRYRPIPDVRYLRYRVVSNLGTKVSSLILVGYQMVLSKKSRRCGGGRAATADDGVEEARRDEGRGPSQRAREVSRRRLTAIPVAGRRGLPVSIPEAQKWQAAAGMTVTPRPRARTRGAPRRTPDRRGQRARAAQQGEASSRATPPRVGRPRRRSAVVVLLGRRKRRR</sequence>
<dbReference type="Gramene" id="ONIVA10G20160.1">
    <property type="protein sequence ID" value="ONIVA10G20160.1"/>
    <property type="gene ID" value="ONIVA10G20160"/>
</dbReference>
<keyword evidence="3" id="KW-1185">Reference proteome</keyword>
<evidence type="ECO:0000256" key="1">
    <source>
        <dbReference type="SAM" id="MobiDB-lite"/>
    </source>
</evidence>
<dbReference type="EnsemblPlants" id="ONIVA10G20160.1">
    <property type="protein sequence ID" value="ONIVA10G20160.1"/>
    <property type="gene ID" value="ONIVA10G20160"/>
</dbReference>
<reference evidence="2" key="1">
    <citation type="submission" date="2015-04" db="UniProtKB">
        <authorList>
            <consortium name="EnsemblPlants"/>
        </authorList>
    </citation>
    <scope>IDENTIFICATION</scope>
    <source>
        <strain evidence="2">SL10</strain>
    </source>
</reference>
<reference evidence="2" key="2">
    <citation type="submission" date="2018-04" db="EMBL/GenBank/DDBJ databases">
        <title>OnivRS2 (Oryza nivara Reference Sequence Version 2).</title>
        <authorList>
            <person name="Zhang J."/>
            <person name="Kudrna D."/>
            <person name="Lee S."/>
            <person name="Talag J."/>
            <person name="Rajasekar S."/>
            <person name="Welchert J."/>
            <person name="Hsing Y.-I."/>
            <person name="Wing R.A."/>
        </authorList>
    </citation>
    <scope>NUCLEOTIDE SEQUENCE [LARGE SCALE GENOMIC DNA]</scope>
</reference>
<feature type="compositionally biased region" description="Basic and acidic residues" evidence="1">
    <location>
        <begin position="127"/>
        <end position="146"/>
    </location>
</feature>